<gene>
    <name evidence="3" type="ORF">AKO1_005099</name>
</gene>
<proteinExistence type="predicted"/>
<feature type="signal peptide" evidence="2">
    <location>
        <begin position="1"/>
        <end position="18"/>
    </location>
</feature>
<name>A0AAW2Z5H1_9EUKA</name>
<protein>
    <submittedName>
        <fullName evidence="3">OmpL</fullName>
    </submittedName>
</protein>
<keyword evidence="4" id="KW-1185">Reference proteome</keyword>
<evidence type="ECO:0000256" key="2">
    <source>
        <dbReference type="SAM" id="SignalP"/>
    </source>
</evidence>
<feature type="compositionally biased region" description="Pro residues" evidence="1">
    <location>
        <begin position="418"/>
        <end position="432"/>
    </location>
</feature>
<evidence type="ECO:0000256" key="1">
    <source>
        <dbReference type="SAM" id="MobiDB-lite"/>
    </source>
</evidence>
<reference evidence="3 4" key="1">
    <citation type="submission" date="2024-03" db="EMBL/GenBank/DDBJ databases">
        <title>The Acrasis kona genome and developmental transcriptomes reveal deep origins of eukaryotic multicellular pathways.</title>
        <authorList>
            <person name="Sheikh S."/>
            <person name="Fu C.-J."/>
            <person name="Brown M.W."/>
            <person name="Baldauf S.L."/>
        </authorList>
    </citation>
    <scope>NUCLEOTIDE SEQUENCE [LARGE SCALE GENOMIC DNA]</scope>
    <source>
        <strain evidence="3 4">ATCC MYA-3509</strain>
    </source>
</reference>
<keyword evidence="2" id="KW-0732">Signal</keyword>
<dbReference type="Proteomes" id="UP001431209">
    <property type="component" value="Unassembled WGS sequence"/>
</dbReference>
<feature type="region of interest" description="Disordered" evidence="1">
    <location>
        <begin position="418"/>
        <end position="453"/>
    </location>
</feature>
<dbReference type="AlphaFoldDB" id="A0AAW2Z5H1"/>
<sequence>MRITILLALLVISHVSYSLVVLLPGNSTTYVNFQLDPNMLLDVSVSNRSVINGIYARLNDVPTSSVYDWDLRKPSGSSFVYPTITARNLTFMIQTNNIENSTLFLNTTLTNITEHKVNTPVSVSYKGQYFMVVNVPAGSSANIYATYKGKEETFSVPSLLVFGKGDTYGQPNQQLERGVYIRVNQTDLSGGLWYVGVFSRFGTTLDALVSTTPVLLPKQAQIALPPIGGERYQALVPIIANQVTKLVHNQFYTFNGAQVWVGNSEKPQEWIEYQNFTLPVSTTNQNVLISVTSSKDLTSFETVQVEVNQTPVEIISANSSRISLVYEESGFHTDYFTFVVPKGVRWLLNYKYQFVAIEKPLTTVNVLEGIEQIASSSRLTDTIGIDGTGERYYMEVRYRYNFGGQPASFSYNLIDPLAPTPTPTPTPKPTPTTVPTTSPAPIAPTPTPSSSSGKFVSVSVVVVAVLAFLL</sequence>
<evidence type="ECO:0000313" key="3">
    <source>
        <dbReference type="EMBL" id="KAL0484497.1"/>
    </source>
</evidence>
<comment type="caution">
    <text evidence="3">The sequence shown here is derived from an EMBL/GenBank/DDBJ whole genome shotgun (WGS) entry which is preliminary data.</text>
</comment>
<organism evidence="3 4">
    <name type="scientific">Acrasis kona</name>
    <dbReference type="NCBI Taxonomy" id="1008807"/>
    <lineage>
        <taxon>Eukaryota</taxon>
        <taxon>Discoba</taxon>
        <taxon>Heterolobosea</taxon>
        <taxon>Tetramitia</taxon>
        <taxon>Eutetramitia</taxon>
        <taxon>Acrasidae</taxon>
        <taxon>Acrasis</taxon>
    </lineage>
</organism>
<accession>A0AAW2Z5H1</accession>
<dbReference type="EMBL" id="JAOPGA020001052">
    <property type="protein sequence ID" value="KAL0484497.1"/>
    <property type="molecule type" value="Genomic_DNA"/>
</dbReference>
<evidence type="ECO:0000313" key="4">
    <source>
        <dbReference type="Proteomes" id="UP001431209"/>
    </source>
</evidence>
<feature type="chain" id="PRO_5043565356" evidence="2">
    <location>
        <begin position="19"/>
        <end position="470"/>
    </location>
</feature>